<feature type="domain" description="Baseplate structural protein Gp10 C-terminal" evidence="3">
    <location>
        <begin position="448"/>
        <end position="600"/>
    </location>
</feature>
<keyword evidence="7" id="KW-1185">Reference proteome</keyword>
<evidence type="ECO:0000256" key="1">
    <source>
        <dbReference type="HAMAP-Rule" id="MF_04106"/>
    </source>
</evidence>
<keyword evidence="1" id="KW-1188">Viral release from host cell</keyword>
<comment type="subunit">
    <text evidence="1">Homotrimer; disulfide-linked. Heteromultimer with gp7; a gp10 molecule is disulfide-linked to gp7 and the other two remaining gp10 molecules form a disulfide bond.</text>
</comment>
<evidence type="ECO:0000313" key="7">
    <source>
        <dbReference type="Proteomes" id="UP000024439"/>
    </source>
</evidence>
<evidence type="ECO:0000259" key="5">
    <source>
        <dbReference type="Pfam" id="PF23618"/>
    </source>
</evidence>
<dbReference type="Pfam" id="PF23618">
    <property type="entry name" value="T4_gp9_10_C"/>
    <property type="match status" value="1"/>
</dbReference>
<dbReference type="GO" id="GO:0098003">
    <property type="term" value="P:viral tail assembly"/>
    <property type="evidence" value="ECO:0007669"/>
    <property type="project" value="UniProtKB-KW"/>
</dbReference>
<evidence type="ECO:0000259" key="4">
    <source>
        <dbReference type="Pfam" id="PF22670"/>
    </source>
</evidence>
<dbReference type="InterPro" id="IPR054430">
    <property type="entry name" value="Gp10_D3"/>
</dbReference>
<dbReference type="InterPro" id="IPR056391">
    <property type="entry name" value="Baseplate_gp9_C"/>
</dbReference>
<accession>A0A023ZVH2</accession>
<feature type="domain" description="Baseplate wedge protein gp10" evidence="4">
    <location>
        <begin position="267"/>
        <end position="387"/>
    </location>
</feature>
<dbReference type="InterPro" id="IPR027411">
    <property type="entry name" value="Gp9/Gp10_mid_dom_sf"/>
</dbReference>
<evidence type="ECO:0000259" key="3">
    <source>
        <dbReference type="Pfam" id="PF21939"/>
    </source>
</evidence>
<feature type="domain" description="Baseplate protein gp9-like C-terminal" evidence="5">
    <location>
        <begin position="156"/>
        <end position="264"/>
    </location>
</feature>
<feature type="disulfide bond" description="Interchain (with GP7); alternate" evidence="1">
    <location>
        <position position="554"/>
    </location>
</feature>
<dbReference type="EMBL" id="KJ668714">
    <property type="protein sequence ID" value="AHY83358.1"/>
    <property type="molecule type" value="Genomic_DNA"/>
</dbReference>
<name>A0A023ZVH2_9CAUD</name>
<comment type="similarity">
    <text evidence="1">Belongs to the T4likevirus baseplate wedge protein gp10 family.</text>
</comment>
<dbReference type="Pfam" id="PF07880">
    <property type="entry name" value="T4_gp9_10_N"/>
    <property type="match status" value="1"/>
</dbReference>
<dbReference type="Gene3D" id="2.60.120.640">
    <property type="entry name" value="gp9"/>
    <property type="match status" value="1"/>
</dbReference>
<dbReference type="GeneID" id="19485308"/>
<dbReference type="Gene3D" id="1.20.5.960">
    <property type="entry name" value="Bacteriophage t4 gene product 9 (gp9)"/>
    <property type="match status" value="1"/>
</dbReference>
<dbReference type="InterPro" id="IPR034695">
    <property type="entry name" value="BP10_T4"/>
</dbReference>
<dbReference type="SUPFAM" id="SSF50017">
    <property type="entry name" value="gp9"/>
    <property type="match status" value="1"/>
</dbReference>
<dbReference type="KEGG" id="vg:19485308"/>
<keyword evidence="1" id="KW-1015">Disulfide bond</keyword>
<keyword evidence="1" id="KW-1245">Viral tail assembly</keyword>
<keyword evidence="1" id="KW-0426">Late protein</keyword>
<gene>
    <name evidence="6" type="ORF">e112_168</name>
</gene>
<dbReference type="InterPro" id="IPR008987">
    <property type="entry name" value="Baseplate_struct_prot_Gp9/10_N"/>
</dbReference>
<feature type="domain" description="Baseplate structural protein Gp9/Gp10 N-terminal" evidence="2">
    <location>
        <begin position="2"/>
        <end position="154"/>
    </location>
</feature>
<feature type="disulfide bond" description="Interchain; alternate" evidence="1">
    <location>
        <position position="554"/>
    </location>
</feature>
<organism evidence="6 7">
    <name type="scientific">Escherichia phage vB_EcoM_112</name>
    <dbReference type="NCBI Taxonomy" id="1495285"/>
    <lineage>
        <taxon>Viruses</taxon>
        <taxon>Duplodnaviria</taxon>
        <taxon>Heunggongvirae</taxon>
        <taxon>Uroviricota</taxon>
        <taxon>Caudoviricetes</taxon>
        <taxon>Pantevenvirales</taxon>
        <taxon>Straboviridae</taxon>
        <taxon>Tevenvirinae</taxon>
        <taxon>Tequatrovirus</taxon>
        <taxon>Tequatrovirus e112</taxon>
    </lineage>
</organism>
<dbReference type="InterPro" id="IPR036240">
    <property type="entry name" value="Gp9-like_sf"/>
</dbReference>
<dbReference type="HAMAP" id="MF_04106">
    <property type="entry name" value="BP10_T4"/>
    <property type="match status" value="1"/>
</dbReference>
<dbReference type="Pfam" id="PF22670">
    <property type="entry name" value="Gp10_D3"/>
    <property type="match status" value="1"/>
</dbReference>
<keyword evidence="1" id="KW-1226">Viral baseplate protein</keyword>
<dbReference type="Pfam" id="PF21939">
    <property type="entry name" value="Gp10_C"/>
    <property type="match status" value="1"/>
</dbReference>
<keyword evidence="1" id="KW-0946">Virion</keyword>
<comment type="subcellular location">
    <subcellularLocation>
        <location evidence="1">Virion</location>
    </subcellularLocation>
    <text evidence="1">Present in the baseplate.</text>
</comment>
<proteinExistence type="evidence at transcript level"/>
<dbReference type="GO" id="GO:0098025">
    <property type="term" value="C:virus tail, baseplate"/>
    <property type="evidence" value="ECO:0007669"/>
    <property type="project" value="UniProtKB-UniRule"/>
</dbReference>
<evidence type="ECO:0000313" key="6">
    <source>
        <dbReference type="EMBL" id="AHY83358.1"/>
    </source>
</evidence>
<dbReference type="Proteomes" id="UP000024439">
    <property type="component" value="Segment"/>
</dbReference>
<keyword evidence="1" id="KW-1227">Viral tail protein</keyword>
<protein>
    <recommendedName>
        <fullName evidence="1">Baseplate wedge protein gp10</fullName>
    </recommendedName>
</protein>
<dbReference type="InterPro" id="IPR053827">
    <property type="entry name" value="Gp10_C"/>
</dbReference>
<evidence type="ECO:0000259" key="2">
    <source>
        <dbReference type="Pfam" id="PF07880"/>
    </source>
</evidence>
<comment type="induction">
    <text evidence="1">Expressed in the late phase of the viral replicative cycle.</text>
</comment>
<sequence>MKQNINIGNVVDDGTGDYLRKGGIKINENFDELYYELGDGDVPYSAGAWKTYNASSGQTLTAEWGKSYAINTSSGRVTLQLPKGTVNDYNKVIKARDVFATWNVNPVTLVAASGDTIKGSSSSVEINVQFSDLELVYCAPGRWEYVKNKQIDKIISSDISNVARKEFLVEVQGQTDFLDVFRGTSYNVNNIRVKHRGNELYYGDVFSENSDFGSPGENEGELIPLDGFNIRLRQPCNIGDTVQIETFMDGVSQWRSSYTRRQIKVLDSKLTSKTSLEGSIYVTDLSTMKSIPFSAFGLIPGEPINPNSLEVRFNGILQQQAGTAGYPLFLCEGANSDTQAGCISLGGEWKESNTDYSIEYEDGKPVSLLFDRKFESGDIIVITWFNNDLGTLLEKDDIIELTDDRYVSKGSSTEVTGDVALTDFDKIGWPNVEKVDSYTRTYNSISSIFDSIYPVGSIYENAINPNNPVTYMGFGSWKLFGKGQVLVGWNDDVTDPNFALNNNDLDSSGNPSHTAGGTVGTTSVTLENANLPATKTDERVLIEDENGSVIIGGCQYDPDETGPIYTKYREDYATTNSSHTPPTNISNIQPSITVYRWIRIA</sequence>
<dbReference type="GO" id="GO:0019076">
    <property type="term" value="P:viral release from host cell"/>
    <property type="evidence" value="ECO:0007669"/>
    <property type="project" value="InterPro"/>
</dbReference>
<comment type="function">
    <text evidence="1">Baseplate protein. Involved in the tail assembly.</text>
</comment>
<reference evidence="6 7" key="1">
    <citation type="submission" date="2014-10" db="EMBL/GenBank/DDBJ databases">
        <title>Complete genome sequence of e11/2, a T-even type bacteriophage specific for E. coli O157:H7.</title>
        <authorList>
            <person name="Coffey B."/>
            <person name="Ross P."/>
            <person name="O'Flynn G."/>
            <person name="O'Sullivan O."/>
            <person name="Casey A."/>
            <person name="Callanan M."/>
            <person name="Coffey A."/>
            <person name="McAuliffe O."/>
        </authorList>
    </citation>
    <scope>NUCLEOTIDE SEQUENCE [LARGE SCALE GENOMIC DNA]</scope>
</reference>
<dbReference type="RefSeq" id="YP_009030765.1">
    <property type="nucleotide sequence ID" value="NC_024125.2"/>
</dbReference>